<feature type="region of interest" description="Disordered" evidence="1">
    <location>
        <begin position="1"/>
        <end position="24"/>
    </location>
</feature>
<evidence type="ECO:0000313" key="2">
    <source>
        <dbReference type="EMBL" id="CAD9286757.1"/>
    </source>
</evidence>
<proteinExistence type="predicted"/>
<dbReference type="EMBL" id="HBGL01001074">
    <property type="protein sequence ID" value="CAD9286757.1"/>
    <property type="molecule type" value="Transcribed_RNA"/>
</dbReference>
<sequence length="122" mass="13759">MGSTCQPSRQFGTPTSTSGATVSRPLDTRLIGWLHEARPSPHRRYPELHPLLAKRQREATKFADAVEAQHRALEKERDNAEQCKVWAAASQERAKRYARLEEKRGRAKAERPAAAAASKRRT</sequence>
<reference evidence="2" key="1">
    <citation type="submission" date="2021-01" db="EMBL/GenBank/DDBJ databases">
        <authorList>
            <person name="Corre E."/>
            <person name="Pelletier E."/>
            <person name="Niang G."/>
            <person name="Scheremetjew M."/>
            <person name="Finn R."/>
            <person name="Kale V."/>
            <person name="Holt S."/>
            <person name="Cochrane G."/>
            <person name="Meng A."/>
            <person name="Brown T."/>
            <person name="Cohen L."/>
        </authorList>
    </citation>
    <scope>NUCLEOTIDE SEQUENCE</scope>
    <source>
        <strain evidence="2">ATCC 50979</strain>
    </source>
</reference>
<evidence type="ECO:0000256" key="1">
    <source>
        <dbReference type="SAM" id="MobiDB-lite"/>
    </source>
</evidence>
<dbReference type="AlphaFoldDB" id="A0A7S1V5M6"/>
<feature type="compositionally biased region" description="Low complexity" evidence="1">
    <location>
        <begin position="112"/>
        <end position="122"/>
    </location>
</feature>
<accession>A0A7S1V5M6</accession>
<feature type="region of interest" description="Disordered" evidence="1">
    <location>
        <begin position="98"/>
        <end position="122"/>
    </location>
</feature>
<feature type="compositionally biased region" description="Polar residues" evidence="1">
    <location>
        <begin position="1"/>
        <end position="21"/>
    </location>
</feature>
<organism evidence="2">
    <name type="scientific">Sexangularia sp. CB-2014</name>
    <dbReference type="NCBI Taxonomy" id="1486929"/>
    <lineage>
        <taxon>Eukaryota</taxon>
        <taxon>Amoebozoa</taxon>
        <taxon>Tubulinea</taxon>
        <taxon>Elardia</taxon>
        <taxon>Arcellinida</taxon>
        <taxon>Arcellinida incertae sedis</taxon>
        <taxon>Sexangularia</taxon>
    </lineage>
</organism>
<name>A0A7S1V5M6_9EUKA</name>
<protein>
    <submittedName>
        <fullName evidence="2">Uncharacterized protein</fullName>
    </submittedName>
</protein>
<feature type="compositionally biased region" description="Basic and acidic residues" evidence="1">
    <location>
        <begin position="98"/>
        <end position="111"/>
    </location>
</feature>
<gene>
    <name evidence="2" type="ORF">SSP0437_LOCUS844</name>
</gene>